<name>A0A9X2HED7_9MICC</name>
<dbReference type="Gene3D" id="1.10.357.10">
    <property type="entry name" value="Tetracycline Repressor, domain 2"/>
    <property type="match status" value="1"/>
</dbReference>
<feature type="DNA-binding region" description="H-T-H motif" evidence="4">
    <location>
        <begin position="29"/>
        <end position="48"/>
    </location>
</feature>
<dbReference type="PANTHER" id="PTHR47506:SF1">
    <property type="entry name" value="HTH-TYPE TRANSCRIPTIONAL REGULATOR YJDC"/>
    <property type="match status" value="1"/>
</dbReference>
<dbReference type="Proteomes" id="UP001139502">
    <property type="component" value="Unassembled WGS sequence"/>
</dbReference>
<evidence type="ECO:0000259" key="5">
    <source>
        <dbReference type="PROSITE" id="PS50977"/>
    </source>
</evidence>
<evidence type="ECO:0000256" key="2">
    <source>
        <dbReference type="ARBA" id="ARBA00023125"/>
    </source>
</evidence>
<dbReference type="InterPro" id="IPR009057">
    <property type="entry name" value="Homeodomain-like_sf"/>
</dbReference>
<comment type="caution">
    <text evidence="6">The sequence shown here is derived from an EMBL/GenBank/DDBJ whole genome shotgun (WGS) entry which is preliminary data.</text>
</comment>
<sequence length="193" mass="21064">MPRTQSFDTDEAVRRARDVFWRNGFSDTSLPDLERGTGLNRSSLYNVFGSKQGLYEAVLHDYLREVVAPGLRRFEHDAVGEGALRDYFTALRRAVAEHREGAGRDGCLLLNSAGSAIVREGAVRDLVAAYHRRLCRSLRAGVAARWPHLDDADAGRRAVLLASSASAALTLTRVDLDQALLSVDAALGMIDGP</sequence>
<dbReference type="PANTHER" id="PTHR47506">
    <property type="entry name" value="TRANSCRIPTIONAL REGULATORY PROTEIN"/>
    <property type="match status" value="1"/>
</dbReference>
<keyword evidence="7" id="KW-1185">Reference proteome</keyword>
<evidence type="ECO:0000256" key="3">
    <source>
        <dbReference type="ARBA" id="ARBA00023163"/>
    </source>
</evidence>
<evidence type="ECO:0000256" key="4">
    <source>
        <dbReference type="PROSITE-ProRule" id="PRU00335"/>
    </source>
</evidence>
<keyword evidence="3" id="KW-0804">Transcription</keyword>
<proteinExistence type="predicted"/>
<organism evidence="6 7">
    <name type="scientific">Rothia santali</name>
    <dbReference type="NCBI Taxonomy" id="2949643"/>
    <lineage>
        <taxon>Bacteria</taxon>
        <taxon>Bacillati</taxon>
        <taxon>Actinomycetota</taxon>
        <taxon>Actinomycetes</taxon>
        <taxon>Micrococcales</taxon>
        <taxon>Micrococcaceae</taxon>
        <taxon>Rothia</taxon>
    </lineage>
</organism>
<reference evidence="6" key="1">
    <citation type="submission" date="2022-06" db="EMBL/GenBank/DDBJ databases">
        <title>Rothia sp. isolated from sandalwood seedling.</title>
        <authorList>
            <person name="Tuikhar N."/>
            <person name="Kirdat K."/>
            <person name="Thorat V."/>
            <person name="Swetha P."/>
            <person name="Padma S."/>
            <person name="Sundararaj R."/>
            <person name="Yadav A."/>
        </authorList>
    </citation>
    <scope>NUCLEOTIDE SEQUENCE</scope>
    <source>
        <strain evidence="6">AR01</strain>
    </source>
</reference>
<dbReference type="EMBL" id="JANAFB010000020">
    <property type="protein sequence ID" value="MCP3426177.1"/>
    <property type="molecule type" value="Genomic_DNA"/>
</dbReference>
<dbReference type="InterPro" id="IPR001647">
    <property type="entry name" value="HTH_TetR"/>
</dbReference>
<keyword evidence="2 4" id="KW-0238">DNA-binding</keyword>
<keyword evidence="1" id="KW-0805">Transcription regulation</keyword>
<gene>
    <name evidence="6" type="ORF">NBM05_09200</name>
</gene>
<accession>A0A9X2HED7</accession>
<dbReference type="PROSITE" id="PS50977">
    <property type="entry name" value="HTH_TETR_2"/>
    <property type="match status" value="1"/>
</dbReference>
<dbReference type="SUPFAM" id="SSF46689">
    <property type="entry name" value="Homeodomain-like"/>
    <property type="match status" value="1"/>
</dbReference>
<dbReference type="Pfam" id="PF00440">
    <property type="entry name" value="TetR_N"/>
    <property type="match status" value="1"/>
</dbReference>
<evidence type="ECO:0000313" key="6">
    <source>
        <dbReference type="EMBL" id="MCP3426177.1"/>
    </source>
</evidence>
<feature type="domain" description="HTH tetR-type" evidence="5">
    <location>
        <begin position="6"/>
        <end position="66"/>
    </location>
</feature>
<evidence type="ECO:0000313" key="7">
    <source>
        <dbReference type="Proteomes" id="UP001139502"/>
    </source>
</evidence>
<protein>
    <submittedName>
        <fullName evidence="6">TetR/AcrR family transcriptional regulator</fullName>
    </submittedName>
</protein>
<evidence type="ECO:0000256" key="1">
    <source>
        <dbReference type="ARBA" id="ARBA00023015"/>
    </source>
</evidence>
<dbReference type="AlphaFoldDB" id="A0A9X2HED7"/>
<dbReference type="GO" id="GO:0003677">
    <property type="term" value="F:DNA binding"/>
    <property type="evidence" value="ECO:0007669"/>
    <property type="project" value="UniProtKB-UniRule"/>
</dbReference>
<dbReference type="RefSeq" id="WP_254166724.1">
    <property type="nucleotide sequence ID" value="NZ_JANAFB010000020.1"/>
</dbReference>